<dbReference type="SUPFAM" id="SSF52540">
    <property type="entry name" value="P-loop containing nucleoside triphosphate hydrolases"/>
    <property type="match status" value="1"/>
</dbReference>
<accession>A0ABS4DSP5</accession>
<protein>
    <submittedName>
        <fullName evidence="2">ATPase</fullName>
    </submittedName>
</protein>
<dbReference type="Pfam" id="PF13521">
    <property type="entry name" value="AAA_28"/>
    <property type="match status" value="1"/>
</dbReference>
<sequence>MDRFVILSGCSGGGKSTLLSALAERGYATVEEPGRRIVERALAEGGRRDELPGIDPGKFAHAALKMALQDRADAMRLDGPVFFDRSLIDAATALHHATGEAGWLARLAAEHRYHRLVFLTPPWPEIYRKDTERQHDLAAAEAEYERLLDVYPRLGYETMMLPEASVEVRVAEILRCLQVHLQT</sequence>
<evidence type="ECO:0000313" key="3">
    <source>
        <dbReference type="Proteomes" id="UP000759443"/>
    </source>
</evidence>
<name>A0ABS4DSP5_9HYPH</name>
<dbReference type="InterPro" id="IPR038727">
    <property type="entry name" value="NadR/Ttd14_AAA_dom"/>
</dbReference>
<dbReference type="Proteomes" id="UP000759443">
    <property type="component" value="Unassembled WGS sequence"/>
</dbReference>
<feature type="domain" description="NadR/Ttd14 AAA" evidence="1">
    <location>
        <begin position="5"/>
        <end position="169"/>
    </location>
</feature>
<gene>
    <name evidence="2" type="ORF">J2Z17_000122</name>
</gene>
<dbReference type="Gene3D" id="3.40.50.300">
    <property type="entry name" value="P-loop containing nucleotide triphosphate hydrolases"/>
    <property type="match status" value="1"/>
</dbReference>
<reference evidence="2 3" key="1">
    <citation type="submission" date="2021-03" db="EMBL/GenBank/DDBJ databases">
        <title>Genomic Encyclopedia of Type Strains, Phase IV (KMG-IV): sequencing the most valuable type-strain genomes for metagenomic binning, comparative biology and taxonomic classification.</title>
        <authorList>
            <person name="Goeker M."/>
        </authorList>
    </citation>
    <scope>NUCLEOTIDE SEQUENCE [LARGE SCALE GENOMIC DNA]</scope>
    <source>
        <strain evidence="2 3">DSM 21600</strain>
    </source>
</reference>
<comment type="caution">
    <text evidence="2">The sequence shown here is derived from an EMBL/GenBank/DDBJ whole genome shotgun (WGS) entry which is preliminary data.</text>
</comment>
<dbReference type="EMBL" id="JAGGJU010000001">
    <property type="protein sequence ID" value="MBP1848705.1"/>
    <property type="molecule type" value="Genomic_DNA"/>
</dbReference>
<proteinExistence type="predicted"/>
<organism evidence="2 3">
    <name type="scientific">Rhizobium halophytocola</name>
    <dbReference type="NCBI Taxonomy" id="735519"/>
    <lineage>
        <taxon>Bacteria</taxon>
        <taxon>Pseudomonadati</taxon>
        <taxon>Pseudomonadota</taxon>
        <taxon>Alphaproteobacteria</taxon>
        <taxon>Hyphomicrobiales</taxon>
        <taxon>Rhizobiaceae</taxon>
        <taxon>Rhizobium/Agrobacterium group</taxon>
        <taxon>Rhizobium</taxon>
    </lineage>
</organism>
<evidence type="ECO:0000313" key="2">
    <source>
        <dbReference type="EMBL" id="MBP1848705.1"/>
    </source>
</evidence>
<keyword evidence="3" id="KW-1185">Reference proteome</keyword>
<evidence type="ECO:0000259" key="1">
    <source>
        <dbReference type="Pfam" id="PF13521"/>
    </source>
</evidence>
<dbReference type="RefSeq" id="WP_209941267.1">
    <property type="nucleotide sequence ID" value="NZ_JAGGJU010000001.1"/>
</dbReference>
<dbReference type="InterPro" id="IPR027417">
    <property type="entry name" value="P-loop_NTPase"/>
</dbReference>